<keyword evidence="1" id="KW-0694">RNA-binding</keyword>
<feature type="region of interest" description="Disordered" evidence="2">
    <location>
        <begin position="55"/>
        <end position="80"/>
    </location>
</feature>
<evidence type="ECO:0000256" key="2">
    <source>
        <dbReference type="SAM" id="MobiDB-lite"/>
    </source>
</evidence>
<organism evidence="5 6">
    <name type="scientific">Clonorchis sinensis</name>
    <name type="common">Chinese liver fluke</name>
    <dbReference type="NCBI Taxonomy" id="79923"/>
    <lineage>
        <taxon>Eukaryota</taxon>
        <taxon>Metazoa</taxon>
        <taxon>Spiralia</taxon>
        <taxon>Lophotrochozoa</taxon>
        <taxon>Platyhelminthes</taxon>
        <taxon>Trematoda</taxon>
        <taxon>Digenea</taxon>
        <taxon>Opisthorchiida</taxon>
        <taxon>Opisthorchiata</taxon>
        <taxon>Opisthorchiidae</taxon>
        <taxon>Clonorchis</taxon>
    </lineage>
</organism>
<dbReference type="Pfam" id="PF00076">
    <property type="entry name" value="RRM_1"/>
    <property type="match status" value="1"/>
</dbReference>
<evidence type="ECO:0000256" key="3">
    <source>
        <dbReference type="SAM" id="SignalP"/>
    </source>
</evidence>
<evidence type="ECO:0000256" key="1">
    <source>
        <dbReference type="PROSITE-ProRule" id="PRU00176"/>
    </source>
</evidence>
<feature type="compositionally biased region" description="Basic and acidic residues" evidence="2">
    <location>
        <begin position="66"/>
        <end position="77"/>
    </location>
</feature>
<keyword evidence="3" id="KW-0732">Signal</keyword>
<evidence type="ECO:0000313" key="5">
    <source>
        <dbReference type="EMBL" id="GAA55389.1"/>
    </source>
</evidence>
<dbReference type="PROSITE" id="PS50102">
    <property type="entry name" value="RRM"/>
    <property type="match status" value="1"/>
</dbReference>
<feature type="region of interest" description="Disordered" evidence="2">
    <location>
        <begin position="132"/>
        <end position="209"/>
    </location>
</feature>
<reference key="2">
    <citation type="submission" date="2011-10" db="EMBL/GenBank/DDBJ databases">
        <title>The genome and transcriptome sequence of Clonorchis sinensis provide insights into the carcinogenic liver fluke.</title>
        <authorList>
            <person name="Wang X."/>
            <person name="Huang Y."/>
            <person name="Chen W."/>
            <person name="Liu H."/>
            <person name="Guo L."/>
            <person name="Chen Y."/>
            <person name="Luo F."/>
            <person name="Zhou W."/>
            <person name="Sun J."/>
            <person name="Mao Q."/>
            <person name="Liang P."/>
            <person name="Zhou C."/>
            <person name="Tian Y."/>
            <person name="Men J."/>
            <person name="Lv X."/>
            <person name="Huang L."/>
            <person name="Zhou J."/>
            <person name="Hu Y."/>
            <person name="Li R."/>
            <person name="Zhang F."/>
            <person name="Lei H."/>
            <person name="Li X."/>
            <person name="Hu X."/>
            <person name="Liang C."/>
            <person name="Xu J."/>
            <person name="Wu Z."/>
            <person name="Yu X."/>
        </authorList>
    </citation>
    <scope>NUCLEOTIDE SEQUENCE</scope>
    <source>
        <strain>Henan</strain>
    </source>
</reference>
<dbReference type="SUPFAM" id="SSF54928">
    <property type="entry name" value="RNA-binding domain, RBD"/>
    <property type="match status" value="1"/>
</dbReference>
<feature type="chain" id="PRO_5003506602" evidence="3">
    <location>
        <begin position="18"/>
        <end position="371"/>
    </location>
</feature>
<gene>
    <name evidence="5" type="ORF">CLF_107796</name>
</gene>
<proteinExistence type="predicted"/>
<feature type="domain" description="RRM" evidence="4">
    <location>
        <begin position="301"/>
        <end position="371"/>
    </location>
</feature>
<dbReference type="InterPro" id="IPR035979">
    <property type="entry name" value="RBD_domain_sf"/>
</dbReference>
<protein>
    <submittedName>
        <fullName evidence="5">Transformer-2 protein homolog alpha</fullName>
    </submittedName>
</protein>
<dbReference type="InterPro" id="IPR012677">
    <property type="entry name" value="Nucleotide-bd_a/b_plait_sf"/>
</dbReference>
<feature type="signal peptide" evidence="3">
    <location>
        <begin position="1"/>
        <end position="17"/>
    </location>
</feature>
<evidence type="ECO:0000313" key="6">
    <source>
        <dbReference type="Proteomes" id="UP000008909"/>
    </source>
</evidence>
<dbReference type="GO" id="GO:0003723">
    <property type="term" value="F:RNA binding"/>
    <property type="evidence" value="ECO:0007669"/>
    <property type="project" value="UniProtKB-UniRule"/>
</dbReference>
<keyword evidence="6" id="KW-1185">Reference proteome</keyword>
<reference evidence="5" key="1">
    <citation type="journal article" date="2011" name="Genome Biol.">
        <title>The draft genome of the carcinogenic human liver fluke Clonorchis sinensis.</title>
        <authorList>
            <person name="Wang X."/>
            <person name="Chen W."/>
            <person name="Huang Y."/>
            <person name="Sun J."/>
            <person name="Men J."/>
            <person name="Liu H."/>
            <person name="Luo F."/>
            <person name="Guo L."/>
            <person name="Lv X."/>
            <person name="Deng C."/>
            <person name="Zhou C."/>
            <person name="Fan Y."/>
            <person name="Li X."/>
            <person name="Huang L."/>
            <person name="Hu Y."/>
            <person name="Liang C."/>
            <person name="Hu X."/>
            <person name="Xu J."/>
            <person name="Yu X."/>
        </authorList>
    </citation>
    <scope>NUCLEOTIDE SEQUENCE [LARGE SCALE GENOMIC DNA]</scope>
    <source>
        <strain evidence="5">Henan</strain>
    </source>
</reference>
<sequence>MMILVPYIALTARVVTAWPESWITVLATNGPDMLSTRLRFRRGRFMTTMAEAPQTKHFTHKSIKSGSDDNRRSDRGKPSISLCVKPLKTKENCSFPEGRKRTAHERSYGESCYPQTMLYTTNSLKATQSAVTRVPMDSPVASNGYRTHDSPRGRRCSRSPSRSRSRFVNFPKNSFSRSRSRRYRSRSGSRDYSRRSPGYGYRSSNRRSCRVEGRISNPDQHRLLTLAARHRKGATAERFFITRQLHLDHYSCKCSTAAFVTLMSVQMSPMSLGCVAVSQPSCFLRVAWRFLGPRENAKPSRCLGVFGLSLHTQERDLYDIFSRYGPIDDVQLVYDNYTGLWFLPYGLSFRSVQGVRFCLLQSLVGRESGQI</sequence>
<evidence type="ECO:0000259" key="4">
    <source>
        <dbReference type="PROSITE" id="PS50102"/>
    </source>
</evidence>
<name>G7YR09_CLOSI</name>
<accession>G7YR09</accession>
<dbReference type="AlphaFoldDB" id="G7YR09"/>
<dbReference type="EMBL" id="DF144006">
    <property type="protein sequence ID" value="GAA55389.1"/>
    <property type="molecule type" value="Genomic_DNA"/>
</dbReference>
<dbReference type="Proteomes" id="UP000008909">
    <property type="component" value="Unassembled WGS sequence"/>
</dbReference>
<feature type="compositionally biased region" description="Basic residues" evidence="2">
    <location>
        <begin position="153"/>
        <end position="165"/>
    </location>
</feature>
<dbReference type="InterPro" id="IPR000504">
    <property type="entry name" value="RRM_dom"/>
</dbReference>
<dbReference type="Gene3D" id="3.30.70.330">
    <property type="match status" value="1"/>
</dbReference>
<feature type="compositionally biased region" description="Basic residues" evidence="2">
    <location>
        <begin position="178"/>
        <end position="187"/>
    </location>
</feature>